<evidence type="ECO:0000313" key="2">
    <source>
        <dbReference type="Proteomes" id="UP001529510"/>
    </source>
</evidence>
<organism evidence="1 2">
    <name type="scientific">Cirrhinus mrigala</name>
    <name type="common">Mrigala</name>
    <dbReference type="NCBI Taxonomy" id="683832"/>
    <lineage>
        <taxon>Eukaryota</taxon>
        <taxon>Metazoa</taxon>
        <taxon>Chordata</taxon>
        <taxon>Craniata</taxon>
        <taxon>Vertebrata</taxon>
        <taxon>Euteleostomi</taxon>
        <taxon>Actinopterygii</taxon>
        <taxon>Neopterygii</taxon>
        <taxon>Teleostei</taxon>
        <taxon>Ostariophysi</taxon>
        <taxon>Cypriniformes</taxon>
        <taxon>Cyprinidae</taxon>
        <taxon>Labeoninae</taxon>
        <taxon>Labeonini</taxon>
        <taxon>Cirrhinus</taxon>
    </lineage>
</organism>
<dbReference type="PRINTS" id="PR00449">
    <property type="entry name" value="RASTRNSFRMNG"/>
</dbReference>
<evidence type="ECO:0008006" key="3">
    <source>
        <dbReference type="Google" id="ProtNLM"/>
    </source>
</evidence>
<dbReference type="Proteomes" id="UP001529510">
    <property type="component" value="Unassembled WGS sequence"/>
</dbReference>
<name>A0ABD0RAD1_CIRMR</name>
<dbReference type="AlphaFoldDB" id="A0ABD0RAD1"/>
<proteinExistence type="predicted"/>
<dbReference type="InterPro" id="IPR027417">
    <property type="entry name" value="P-loop_NTPase"/>
</dbReference>
<protein>
    <recommendedName>
        <fullName evidence="3">Small monomeric GTPase</fullName>
    </recommendedName>
</protein>
<keyword evidence="2" id="KW-1185">Reference proteome</keyword>
<feature type="non-terminal residue" evidence="1">
    <location>
        <position position="1"/>
    </location>
</feature>
<sequence>GSNQALFLCQAESLGMAAAGGKTYSFKVVLLGEGCVGKTSLVLRYCENKFNDKHITTLQVRESTDLR</sequence>
<dbReference type="SUPFAM" id="SSF52540">
    <property type="entry name" value="P-loop containing nucleoside triphosphate hydrolases"/>
    <property type="match status" value="1"/>
</dbReference>
<reference evidence="1 2" key="1">
    <citation type="submission" date="2024-05" db="EMBL/GenBank/DDBJ databases">
        <title>Genome sequencing and assembly of Indian major carp, Cirrhinus mrigala (Hamilton, 1822).</title>
        <authorList>
            <person name="Mohindra V."/>
            <person name="Chowdhury L.M."/>
            <person name="Lal K."/>
            <person name="Jena J.K."/>
        </authorList>
    </citation>
    <scope>NUCLEOTIDE SEQUENCE [LARGE SCALE GENOMIC DNA]</scope>
    <source>
        <strain evidence="1">CM1030</strain>
        <tissue evidence="1">Blood</tissue>
    </source>
</reference>
<comment type="caution">
    <text evidence="1">The sequence shown here is derived from an EMBL/GenBank/DDBJ whole genome shotgun (WGS) entry which is preliminary data.</text>
</comment>
<dbReference type="Gene3D" id="3.40.50.300">
    <property type="entry name" value="P-loop containing nucleotide triphosphate hydrolases"/>
    <property type="match status" value="1"/>
</dbReference>
<evidence type="ECO:0000313" key="1">
    <source>
        <dbReference type="EMBL" id="KAL0195313.1"/>
    </source>
</evidence>
<dbReference type="Pfam" id="PF08477">
    <property type="entry name" value="Roc"/>
    <property type="match status" value="1"/>
</dbReference>
<dbReference type="EMBL" id="JAMKFB020000004">
    <property type="protein sequence ID" value="KAL0195313.1"/>
    <property type="molecule type" value="Genomic_DNA"/>
</dbReference>
<gene>
    <name evidence="1" type="ORF">M9458_008885</name>
</gene>
<accession>A0ABD0RAD1</accession>